<accession>A0AAE0ZK34</accession>
<evidence type="ECO:0000313" key="3">
    <source>
        <dbReference type="Proteomes" id="UP001283361"/>
    </source>
</evidence>
<comment type="caution">
    <text evidence="2">The sequence shown here is derived from an EMBL/GenBank/DDBJ whole genome shotgun (WGS) entry which is preliminary data.</text>
</comment>
<dbReference type="EMBL" id="JAWDGP010003786">
    <property type="protein sequence ID" value="KAK3770899.1"/>
    <property type="molecule type" value="Genomic_DNA"/>
</dbReference>
<dbReference type="AlphaFoldDB" id="A0AAE0ZK34"/>
<evidence type="ECO:0000313" key="2">
    <source>
        <dbReference type="EMBL" id="KAK3770899.1"/>
    </source>
</evidence>
<gene>
    <name evidence="2" type="ORF">RRG08_036498</name>
</gene>
<reference evidence="2" key="1">
    <citation type="journal article" date="2023" name="G3 (Bethesda)">
        <title>A reference genome for the long-term kleptoplast-retaining sea slug Elysia crispata morphotype clarki.</title>
        <authorList>
            <person name="Eastman K.E."/>
            <person name="Pendleton A.L."/>
            <person name="Shaikh M.A."/>
            <person name="Suttiyut T."/>
            <person name="Ogas R."/>
            <person name="Tomko P."/>
            <person name="Gavelis G."/>
            <person name="Widhalm J.R."/>
            <person name="Wisecaver J.H."/>
        </authorList>
    </citation>
    <scope>NUCLEOTIDE SEQUENCE</scope>
    <source>
        <strain evidence="2">ECLA1</strain>
    </source>
</reference>
<proteinExistence type="predicted"/>
<protein>
    <submittedName>
        <fullName evidence="2">Uncharacterized protein</fullName>
    </submittedName>
</protein>
<keyword evidence="3" id="KW-1185">Reference proteome</keyword>
<name>A0AAE0ZK34_9GAST</name>
<feature type="compositionally biased region" description="Basic and acidic residues" evidence="1">
    <location>
        <begin position="7"/>
        <end position="26"/>
    </location>
</feature>
<evidence type="ECO:0000256" key="1">
    <source>
        <dbReference type="SAM" id="MobiDB-lite"/>
    </source>
</evidence>
<dbReference type="Proteomes" id="UP001283361">
    <property type="component" value="Unassembled WGS sequence"/>
</dbReference>
<organism evidence="2 3">
    <name type="scientific">Elysia crispata</name>
    <name type="common">lettuce slug</name>
    <dbReference type="NCBI Taxonomy" id="231223"/>
    <lineage>
        <taxon>Eukaryota</taxon>
        <taxon>Metazoa</taxon>
        <taxon>Spiralia</taxon>
        <taxon>Lophotrochozoa</taxon>
        <taxon>Mollusca</taxon>
        <taxon>Gastropoda</taxon>
        <taxon>Heterobranchia</taxon>
        <taxon>Euthyneura</taxon>
        <taxon>Panpulmonata</taxon>
        <taxon>Sacoglossa</taxon>
        <taxon>Placobranchoidea</taxon>
        <taxon>Plakobranchidae</taxon>
        <taxon>Elysia</taxon>
    </lineage>
</organism>
<feature type="region of interest" description="Disordered" evidence="1">
    <location>
        <begin position="1"/>
        <end position="30"/>
    </location>
</feature>
<sequence>MLTRGPLMKESDATFQIPERKEKHPQTSEQPFLSLPELEVMLWSDNLRSDRRCLGISVGMKNRRGRVLTGKLESIKSFTLWKRKTGSETEIQDLARMRSDLCHQVKLYFAIFKQGQLENYSESVNMYTGSLDR</sequence>